<feature type="region of interest" description="Disordered" evidence="14">
    <location>
        <begin position="670"/>
        <end position="736"/>
    </location>
</feature>
<dbReference type="GO" id="GO:0031573">
    <property type="term" value="P:mitotic intra-S DNA damage checkpoint signaling"/>
    <property type="evidence" value="ECO:0007669"/>
    <property type="project" value="TreeGrafter"/>
</dbReference>
<feature type="region of interest" description="Disordered" evidence="14">
    <location>
        <begin position="317"/>
        <end position="344"/>
    </location>
</feature>
<dbReference type="GO" id="GO:0005634">
    <property type="term" value="C:nucleus"/>
    <property type="evidence" value="ECO:0007669"/>
    <property type="project" value="UniProtKB-SubCell"/>
</dbReference>
<dbReference type="GO" id="GO:0046872">
    <property type="term" value="F:metal ion binding"/>
    <property type="evidence" value="ECO:0007669"/>
    <property type="project" value="UniProtKB-UniRule"/>
</dbReference>
<evidence type="ECO:0000256" key="4">
    <source>
        <dbReference type="ARBA" id="ARBA00022722"/>
    </source>
</evidence>
<evidence type="ECO:0000256" key="13">
    <source>
        <dbReference type="RuleBase" id="RU369042"/>
    </source>
</evidence>
<evidence type="ECO:0000256" key="1">
    <source>
        <dbReference type="ARBA" id="ARBA00001946"/>
    </source>
</evidence>
<evidence type="ECO:0000256" key="6">
    <source>
        <dbReference type="ARBA" id="ARBA00022759"/>
    </source>
</evidence>
<dbReference type="InterPro" id="IPR011335">
    <property type="entry name" value="Restrct_endonuc-II-like"/>
</dbReference>
<dbReference type="AlphaFoldDB" id="A0A8J9TFH0"/>
<organism evidence="16">
    <name type="scientific">Phaeodactylum tricornutum</name>
    <name type="common">Diatom</name>
    <dbReference type="NCBI Taxonomy" id="2850"/>
    <lineage>
        <taxon>Eukaryota</taxon>
        <taxon>Sar</taxon>
        <taxon>Stramenopiles</taxon>
        <taxon>Ochrophyta</taxon>
        <taxon>Bacillariophyta</taxon>
        <taxon>Bacillariophyceae</taxon>
        <taxon>Bacillariophycidae</taxon>
        <taxon>Naviculales</taxon>
        <taxon>Phaeodactylaceae</taxon>
        <taxon>Phaeodactylum</taxon>
    </lineage>
</organism>
<feature type="compositionally biased region" description="Polar residues" evidence="14">
    <location>
        <begin position="1"/>
        <end position="20"/>
    </location>
</feature>
<dbReference type="GO" id="GO:0048476">
    <property type="term" value="C:Holliday junction resolvase complex"/>
    <property type="evidence" value="ECO:0007669"/>
    <property type="project" value="UniProtKB-UniRule"/>
</dbReference>
<dbReference type="CDD" id="cd20074">
    <property type="entry name" value="XPF_nuclease_Mus81"/>
    <property type="match status" value="1"/>
</dbReference>
<dbReference type="Gene3D" id="1.10.150.670">
    <property type="entry name" value="Crossover junction endonuclease EME1, DNA-binding domain"/>
    <property type="match status" value="1"/>
</dbReference>
<proteinExistence type="inferred from homology"/>
<feature type="compositionally biased region" description="Polar residues" evidence="14">
    <location>
        <begin position="100"/>
        <end position="114"/>
    </location>
</feature>
<sequence>MAYTKTQTFGRTTNGSSTSAHCKPVKAKCVDNQSLVDALVAKRSTLGSNNYSRTLRKATESLAKQKEAVQSYAQAKALSGIGDHVANLLFPAAKLKSAESPASSVGSTKSTASRSRPRNILPTADPVEKPSAKEIAYQNAVQHATAWKSLSLTWRAVLLIDQRETQSDHVIAKCRMSGIPCEARSLPIGDMAWMAQGMDTAGKIKAELMLGTIVERKTVDDLKASLFGTRYNEQQLRLMHSGLPQVLFLIEGDLTKDLRGCSVETMHTATWEIRLHKDFQILQTAHLDETVQTLKRMHRRVLQRSFPRAFETQALPTFSETDTSVNDKQAKRRSTDQAAPRKNRRRRLQSLMEMMFDVDPTPMPGTERFITYAELKAKVEYDRELGTRTIGSIHSAMLKQVQSFSDRKVQALCRTYSTANELFLAYESVNDVASKKALVTELPISDPSSHQLRKTGPKSAEELYTVYGMDEGISPPASISKDGTKPSLTAAWMPSPIQEEDDEDLWPNGDPNVKKYVESQMPFTSIDSQPMDIPLARCLNSKSAASEQQPLSEVNIDKASRSEAQDEDLGDAFKGIGSSAPISSVCKRGVSKPLTAPTKAVNVDDYIDLLSSDNDEGGETDTAEPFAKCEKELDCLHFSGVVEQKAELAEFNIRSPAPVVVSQSRASFTAPSSLFSSDDDDASVFQRSPLRSKRKPFSAVGNSSCKKARFGCETEQTRTKRSAGNKAASPEVVVLD</sequence>
<keyword evidence="6 13" id="KW-0255">Endonuclease</keyword>
<dbReference type="GO" id="GO:0008821">
    <property type="term" value="F:crossover junction DNA endonuclease activity"/>
    <property type="evidence" value="ECO:0007669"/>
    <property type="project" value="UniProtKB-UniRule"/>
</dbReference>
<feature type="domain" description="ERCC4" evidence="15">
    <location>
        <begin position="157"/>
        <end position="254"/>
    </location>
</feature>
<keyword evidence="11 13" id="KW-0234">DNA repair</keyword>
<dbReference type="Proteomes" id="UP000836788">
    <property type="component" value="Chromosome 11"/>
</dbReference>
<dbReference type="EMBL" id="OU594952">
    <property type="protein sequence ID" value="CAG9278906.1"/>
    <property type="molecule type" value="Genomic_DNA"/>
</dbReference>
<protein>
    <recommendedName>
        <fullName evidence="13">Crossover junction endonuclease MUS81</fullName>
        <ecNumber evidence="13">3.1.22.-</ecNumber>
    </recommendedName>
</protein>
<comment type="similarity">
    <text evidence="3 13">Belongs to the XPF family.</text>
</comment>
<dbReference type="SMART" id="SM00891">
    <property type="entry name" value="ERCC4"/>
    <property type="match status" value="1"/>
</dbReference>
<keyword evidence="12 13" id="KW-0539">Nucleus</keyword>
<keyword evidence="7 13" id="KW-0227">DNA damage</keyword>
<dbReference type="PANTHER" id="PTHR13451:SF0">
    <property type="entry name" value="CROSSOVER JUNCTION ENDONUCLEASE MUS81"/>
    <property type="match status" value="1"/>
</dbReference>
<evidence type="ECO:0000256" key="2">
    <source>
        <dbReference type="ARBA" id="ARBA00004123"/>
    </source>
</evidence>
<feature type="compositionally biased region" description="Basic and acidic residues" evidence="14">
    <location>
        <begin position="555"/>
        <end position="564"/>
    </location>
</feature>
<evidence type="ECO:0000256" key="5">
    <source>
        <dbReference type="ARBA" id="ARBA00022723"/>
    </source>
</evidence>
<dbReference type="InterPro" id="IPR033309">
    <property type="entry name" value="Mus81"/>
</dbReference>
<reference evidence="16" key="1">
    <citation type="submission" date="2022-02" db="EMBL/GenBank/DDBJ databases">
        <authorList>
            <person name="Giguere J D."/>
        </authorList>
    </citation>
    <scope>NUCLEOTIDE SEQUENCE</scope>
    <source>
        <strain evidence="16">CCAP 1055/1</strain>
    </source>
</reference>
<dbReference type="GO" id="GO:0048257">
    <property type="term" value="F:3'-flap endonuclease activity"/>
    <property type="evidence" value="ECO:0007669"/>
    <property type="project" value="TreeGrafter"/>
</dbReference>
<accession>A0A8J9TFH0</accession>
<keyword evidence="10 13" id="KW-0233">DNA recombination</keyword>
<name>A0A8J9TFH0_PHATR</name>
<dbReference type="EC" id="3.1.22.-" evidence="13"/>
<gene>
    <name evidence="16" type="ORF">PTTT1_LOCUS8380</name>
</gene>
<comment type="function">
    <text evidence="13">Interacts with EME1 to form a DNA structure-specific endonuclease with substrate preference for branched DNA structures with a 5'-end at the branch nick. Typical substrates include 3'-flap structures, D-loops, replication forks and nicked Holliday junctions. May be required in mitosis for the processing of stalled or collapsed replication fork intermediates. May be required in meiosis for the repair of meiosis-specific double strand breaks subsequent to single-end invasion (SEI).</text>
</comment>
<feature type="region of interest" description="Disordered" evidence="14">
    <location>
        <begin position="100"/>
        <end position="128"/>
    </location>
</feature>
<dbReference type="GO" id="GO:0000727">
    <property type="term" value="P:double-strand break repair via break-induced replication"/>
    <property type="evidence" value="ECO:0007669"/>
    <property type="project" value="UniProtKB-UniRule"/>
</dbReference>
<evidence type="ECO:0000313" key="16">
    <source>
        <dbReference type="EMBL" id="CAG9278906.1"/>
    </source>
</evidence>
<keyword evidence="9 13" id="KW-0460">Magnesium</keyword>
<evidence type="ECO:0000256" key="9">
    <source>
        <dbReference type="ARBA" id="ARBA00022842"/>
    </source>
</evidence>
<evidence type="ECO:0000256" key="3">
    <source>
        <dbReference type="ARBA" id="ARBA00010015"/>
    </source>
</evidence>
<dbReference type="Gene3D" id="3.40.50.10130">
    <property type="match status" value="1"/>
</dbReference>
<evidence type="ECO:0000256" key="8">
    <source>
        <dbReference type="ARBA" id="ARBA00022801"/>
    </source>
</evidence>
<dbReference type="GO" id="GO:0003677">
    <property type="term" value="F:DNA binding"/>
    <property type="evidence" value="ECO:0007669"/>
    <property type="project" value="UniProtKB-UniRule"/>
</dbReference>
<feature type="compositionally biased region" description="Polar residues" evidence="14">
    <location>
        <begin position="541"/>
        <end position="552"/>
    </location>
</feature>
<keyword evidence="5 13" id="KW-0479">Metal-binding</keyword>
<dbReference type="SUPFAM" id="SSF52980">
    <property type="entry name" value="Restriction endonuclease-like"/>
    <property type="match status" value="1"/>
</dbReference>
<evidence type="ECO:0000256" key="7">
    <source>
        <dbReference type="ARBA" id="ARBA00022763"/>
    </source>
</evidence>
<feature type="compositionally biased region" description="Polar residues" evidence="14">
    <location>
        <begin position="317"/>
        <end position="327"/>
    </location>
</feature>
<evidence type="ECO:0000256" key="14">
    <source>
        <dbReference type="SAM" id="MobiDB-lite"/>
    </source>
</evidence>
<evidence type="ECO:0000259" key="15">
    <source>
        <dbReference type="SMART" id="SM00891"/>
    </source>
</evidence>
<comment type="cofactor">
    <cofactor evidence="1 13">
        <name>Mg(2+)</name>
        <dbReference type="ChEBI" id="CHEBI:18420"/>
    </cofactor>
</comment>
<feature type="region of interest" description="Disordered" evidence="14">
    <location>
        <begin position="541"/>
        <end position="566"/>
    </location>
</feature>
<evidence type="ECO:0000256" key="12">
    <source>
        <dbReference type="ARBA" id="ARBA00023242"/>
    </source>
</evidence>
<evidence type="ECO:0000256" key="10">
    <source>
        <dbReference type="ARBA" id="ARBA00023172"/>
    </source>
</evidence>
<dbReference type="InterPro" id="IPR006166">
    <property type="entry name" value="ERCC4_domain"/>
</dbReference>
<dbReference type="GO" id="GO:0006308">
    <property type="term" value="P:DNA catabolic process"/>
    <property type="evidence" value="ECO:0007669"/>
    <property type="project" value="UniProtKB-UniRule"/>
</dbReference>
<dbReference type="PANTHER" id="PTHR13451">
    <property type="entry name" value="CLASS II CROSSOVER JUNCTION ENDONUCLEASE MUS81"/>
    <property type="match status" value="1"/>
</dbReference>
<feature type="region of interest" description="Disordered" evidence="14">
    <location>
        <begin position="1"/>
        <end position="21"/>
    </location>
</feature>
<dbReference type="GO" id="GO:0000712">
    <property type="term" value="P:resolution of meiotic recombination intermediates"/>
    <property type="evidence" value="ECO:0007669"/>
    <property type="project" value="TreeGrafter"/>
</dbReference>
<comment type="subunit">
    <text evidence="13">Interacts with EME1.</text>
</comment>
<dbReference type="Pfam" id="PF02732">
    <property type="entry name" value="ERCC4"/>
    <property type="match status" value="1"/>
</dbReference>
<keyword evidence="4 13" id="KW-0540">Nuclease</keyword>
<dbReference type="InterPro" id="IPR047416">
    <property type="entry name" value="XPF_nuclease_Mus81"/>
</dbReference>
<keyword evidence="8 13" id="KW-0378">Hydrolase</keyword>
<evidence type="ECO:0000256" key="11">
    <source>
        <dbReference type="ARBA" id="ARBA00023204"/>
    </source>
</evidence>
<comment type="subcellular location">
    <subcellularLocation>
        <location evidence="2 13">Nucleus</location>
    </subcellularLocation>
</comment>
<dbReference type="InterPro" id="IPR042530">
    <property type="entry name" value="EME1/EME2_C"/>
</dbReference>